<feature type="transmembrane region" description="Helical" evidence="5">
    <location>
        <begin position="330"/>
        <end position="347"/>
    </location>
</feature>
<name>A0A9W7DPT7_9STRA</name>
<evidence type="ECO:0000256" key="5">
    <source>
        <dbReference type="SAM" id="Phobius"/>
    </source>
</evidence>
<evidence type="ECO:0000313" key="7">
    <source>
        <dbReference type="EMBL" id="GMH50207.1"/>
    </source>
</evidence>
<keyword evidence="3 5" id="KW-1133">Transmembrane helix</keyword>
<comment type="caution">
    <text evidence="7">The sequence shown here is derived from an EMBL/GenBank/DDBJ whole genome shotgun (WGS) entry which is preliminary data.</text>
</comment>
<evidence type="ECO:0000256" key="1">
    <source>
        <dbReference type="ARBA" id="ARBA00004141"/>
    </source>
</evidence>
<proteinExistence type="predicted"/>
<gene>
    <name evidence="7" type="ORF">TrLO_g9432</name>
</gene>
<dbReference type="PANTHER" id="PTHR30238">
    <property type="entry name" value="MEMBRANE BOUND PREDICTED REDOX MODULATOR"/>
    <property type="match status" value="1"/>
</dbReference>
<evidence type="ECO:0000256" key="6">
    <source>
        <dbReference type="SAM" id="SignalP"/>
    </source>
</evidence>
<keyword evidence="8" id="KW-1185">Reference proteome</keyword>
<evidence type="ECO:0008006" key="9">
    <source>
        <dbReference type="Google" id="ProtNLM"/>
    </source>
</evidence>
<organism evidence="7 8">
    <name type="scientific">Triparma laevis f. longispina</name>
    <dbReference type="NCBI Taxonomy" id="1714387"/>
    <lineage>
        <taxon>Eukaryota</taxon>
        <taxon>Sar</taxon>
        <taxon>Stramenopiles</taxon>
        <taxon>Ochrophyta</taxon>
        <taxon>Bolidophyceae</taxon>
        <taxon>Parmales</taxon>
        <taxon>Triparmaceae</taxon>
        <taxon>Triparma</taxon>
    </lineage>
</organism>
<reference evidence="8" key="1">
    <citation type="journal article" date="2023" name="Commun. Biol.">
        <title>Genome analysis of Parmales, the sister group of diatoms, reveals the evolutionary specialization of diatoms from phago-mixotrophs to photoautotrophs.</title>
        <authorList>
            <person name="Ban H."/>
            <person name="Sato S."/>
            <person name="Yoshikawa S."/>
            <person name="Yamada K."/>
            <person name="Nakamura Y."/>
            <person name="Ichinomiya M."/>
            <person name="Sato N."/>
            <person name="Blanc-Mathieu R."/>
            <person name="Endo H."/>
            <person name="Kuwata A."/>
            <person name="Ogata H."/>
        </authorList>
    </citation>
    <scope>NUCLEOTIDE SEQUENCE [LARGE SCALE GENOMIC DNA]</scope>
    <source>
        <strain evidence="8">NIES 3700</strain>
    </source>
</reference>
<dbReference type="AlphaFoldDB" id="A0A9W7DPT7"/>
<evidence type="ECO:0000313" key="8">
    <source>
        <dbReference type="Proteomes" id="UP001165122"/>
    </source>
</evidence>
<feature type="transmembrane region" description="Helical" evidence="5">
    <location>
        <begin position="300"/>
        <end position="318"/>
    </location>
</feature>
<evidence type="ECO:0000256" key="2">
    <source>
        <dbReference type="ARBA" id="ARBA00022692"/>
    </source>
</evidence>
<dbReference type="NCBIfam" id="TIGR03718">
    <property type="entry name" value="R_switched_Alx"/>
    <property type="match status" value="1"/>
</dbReference>
<evidence type="ECO:0000256" key="3">
    <source>
        <dbReference type="ARBA" id="ARBA00022989"/>
    </source>
</evidence>
<feature type="transmembrane region" description="Helical" evidence="5">
    <location>
        <begin position="271"/>
        <end position="288"/>
    </location>
</feature>
<keyword evidence="2 5" id="KW-0812">Transmembrane</keyword>
<accession>A0A9W7DPT7</accession>
<dbReference type="EMBL" id="BRXW01000393">
    <property type="protein sequence ID" value="GMH50207.1"/>
    <property type="molecule type" value="Genomic_DNA"/>
</dbReference>
<protein>
    <recommendedName>
        <fullName evidence="9">Integral membrane protein TerC</fullName>
    </recommendedName>
</protein>
<dbReference type="PANTHER" id="PTHR30238:SF0">
    <property type="entry name" value="THYLAKOID MEMBRANE PROTEIN TERC, CHLOROPLASTIC"/>
    <property type="match status" value="1"/>
</dbReference>
<dbReference type="Pfam" id="PF03741">
    <property type="entry name" value="TerC"/>
    <property type="match status" value="1"/>
</dbReference>
<sequence length="354" mass="38302">MHVMKSPLLLLVLLLTLTLVDGRSFTPKSALRTIPRGGAYVPTNNPDLLASTSSTSISKSVSVTKAVSSLKGGAQSSTDEYTHALIKTTLVVLAAIAFGLALIPIRGKQASLEFFSGYIVEQSLSIDNIFVFILLFDYFRVPLDLQPLVLSWGIWGAVLMRGVMILLGSKMLEKARSVLLVFAGVLIVSGFKLLSEGEGEAEDLDNNAIMKIANWIIPSSPRYDGNKFFTFKNNKRLATPLLTCLICIELSDFVFAIDSIPAVLGITKDPVIVYASNIFAILALRSLYTVVAKAVEDLVYLRPAVAMVLTFVGCKMAGEFFHYEVSTETSLAVVVGLLGAGVGGSVLKKTWKKR</sequence>
<feature type="transmembrane region" description="Helical" evidence="5">
    <location>
        <begin position="148"/>
        <end position="166"/>
    </location>
</feature>
<comment type="subcellular location">
    <subcellularLocation>
        <location evidence="1">Membrane</location>
        <topology evidence="1">Multi-pass membrane protein</topology>
    </subcellularLocation>
</comment>
<keyword evidence="6" id="KW-0732">Signal</keyword>
<dbReference type="GO" id="GO:0016020">
    <property type="term" value="C:membrane"/>
    <property type="evidence" value="ECO:0007669"/>
    <property type="project" value="UniProtKB-SubCell"/>
</dbReference>
<feature type="chain" id="PRO_5040804195" description="Integral membrane protein TerC" evidence="6">
    <location>
        <begin position="23"/>
        <end position="354"/>
    </location>
</feature>
<keyword evidence="4 5" id="KW-0472">Membrane</keyword>
<dbReference type="InterPro" id="IPR022369">
    <property type="entry name" value="Integral_membrane_TerC_rswitch"/>
</dbReference>
<dbReference type="Proteomes" id="UP001165122">
    <property type="component" value="Unassembled WGS sequence"/>
</dbReference>
<feature type="transmembrane region" description="Helical" evidence="5">
    <location>
        <begin position="115"/>
        <end position="136"/>
    </location>
</feature>
<dbReference type="InterPro" id="IPR005496">
    <property type="entry name" value="Integral_membrane_TerC"/>
</dbReference>
<feature type="signal peptide" evidence="6">
    <location>
        <begin position="1"/>
        <end position="22"/>
    </location>
</feature>
<evidence type="ECO:0000256" key="4">
    <source>
        <dbReference type="ARBA" id="ARBA00023136"/>
    </source>
</evidence>
<dbReference type="OrthoDB" id="417520at2759"/>
<feature type="transmembrane region" description="Helical" evidence="5">
    <location>
        <begin position="84"/>
        <end position="103"/>
    </location>
</feature>